<dbReference type="EMBL" id="SFCI01000106">
    <property type="protein sequence ID" value="TFY82463.1"/>
    <property type="molecule type" value="Genomic_DNA"/>
</dbReference>
<name>A0A4Z0A831_9AGAM</name>
<gene>
    <name evidence="5" type="ORF">EWM64_g1548</name>
</gene>
<feature type="domain" description="HTH TFE/IIEalpha-type" evidence="4">
    <location>
        <begin position="10"/>
        <end position="101"/>
    </location>
</feature>
<dbReference type="PROSITE" id="PS51344">
    <property type="entry name" value="HTH_TFE_IIE"/>
    <property type="match status" value="1"/>
</dbReference>
<dbReference type="GO" id="GO:0005673">
    <property type="term" value="C:transcription factor TFIIE complex"/>
    <property type="evidence" value="ECO:0007669"/>
    <property type="project" value="TreeGrafter"/>
</dbReference>
<comment type="caution">
    <text evidence="5">The sequence shown here is derived from an EMBL/GenBank/DDBJ whole genome shotgun (WGS) entry which is preliminary data.</text>
</comment>
<keyword evidence="2" id="KW-0805">Transcription regulation</keyword>
<dbReference type="PANTHER" id="PTHR13097:SF7">
    <property type="entry name" value="GENERAL TRANSCRIPTION FACTOR IIE SUBUNIT 1"/>
    <property type="match status" value="1"/>
</dbReference>
<evidence type="ECO:0000256" key="1">
    <source>
        <dbReference type="ARBA" id="ARBA00008947"/>
    </source>
</evidence>
<proteinExistence type="inferred from homology"/>
<reference evidence="5 6" key="1">
    <citation type="submission" date="2019-02" db="EMBL/GenBank/DDBJ databases">
        <title>Genome sequencing of the rare red list fungi Hericium alpestre (H. flagellum).</title>
        <authorList>
            <person name="Buettner E."/>
            <person name="Kellner H."/>
        </authorList>
    </citation>
    <scope>NUCLEOTIDE SEQUENCE [LARGE SCALE GENOMIC DNA]</scope>
    <source>
        <strain evidence="5 6">DSM 108284</strain>
    </source>
</reference>
<dbReference type="SUPFAM" id="SSF57783">
    <property type="entry name" value="Zinc beta-ribbon"/>
    <property type="match status" value="1"/>
</dbReference>
<dbReference type="PANTHER" id="PTHR13097">
    <property type="entry name" value="TRANSCRIPTION INITIATION FACTOR IIE, ALPHA SUBUNIT"/>
    <property type="match status" value="1"/>
</dbReference>
<protein>
    <recommendedName>
        <fullName evidence="4">HTH TFE/IIEalpha-type domain-containing protein</fullName>
    </recommendedName>
</protein>
<evidence type="ECO:0000313" key="6">
    <source>
        <dbReference type="Proteomes" id="UP000298061"/>
    </source>
</evidence>
<dbReference type="InterPro" id="IPR002853">
    <property type="entry name" value="TFIIE_asu"/>
</dbReference>
<sequence>MITEDDKAALRLLVQHVTRAFYEPKFIVVMDQMARHQVLKDDDLAGRMGLQLKELNKVMAVLEKDRLIQVHRQNELKEGAQRSVGRQYFYVDFQHFCNVVKWRLAEMRRIIDSGLRNELDNKGYVCPQCGKAFSPLEVDKLIDFMRGVFICDVCHGELVDNENAENVKGSQDRMQRFNYQMRFIREGLRRSEEMVLPAFDVVQFIHRNFALEAAKREGAEPGQGLKVAGMHGEKRLDEGVGIVLTTDKDEETLRRERDAEAAAKRQQNVMPTWHLKSTITGDLTALGLKSQPVPSGSQVGAVQAGAFDESLKGLGVVGPSMSSTRLNVHQEQSIDMAVEDVKPRIGDGHEPDYYDQYYASLAASAAPSAQHTPSGDFAYGAEDFEEERKPNIEYLDTLNEYRKRSRSHEEEGYVERKIAKMDGIEGAIGATEAFVPGESVSVAFESNRVTASVTPAAEDPMILVNGQPIPFSQITEEHQELMTPEEYTAYFDVYQAQS</sequence>
<keyword evidence="6" id="KW-1185">Reference proteome</keyword>
<keyword evidence="3" id="KW-0804">Transcription</keyword>
<evidence type="ECO:0000259" key="4">
    <source>
        <dbReference type="PROSITE" id="PS51344"/>
    </source>
</evidence>
<dbReference type="Gene3D" id="6.10.140.1250">
    <property type="match status" value="1"/>
</dbReference>
<dbReference type="InterPro" id="IPR021600">
    <property type="entry name" value="TFIIE_asu_C"/>
</dbReference>
<dbReference type="Pfam" id="PF02002">
    <property type="entry name" value="TFIIE_alpha"/>
    <property type="match status" value="1"/>
</dbReference>
<dbReference type="GO" id="GO:0006367">
    <property type="term" value="P:transcription initiation at RNA polymerase II promoter"/>
    <property type="evidence" value="ECO:0007669"/>
    <property type="project" value="InterPro"/>
</dbReference>
<dbReference type="SMART" id="SM00531">
    <property type="entry name" value="TFIIE"/>
    <property type="match status" value="1"/>
</dbReference>
<dbReference type="Proteomes" id="UP000298061">
    <property type="component" value="Unassembled WGS sequence"/>
</dbReference>
<dbReference type="STRING" id="135208.A0A4Z0A831"/>
<dbReference type="Gene3D" id="3.30.40.10">
    <property type="entry name" value="Zinc/RING finger domain, C3HC4 (zinc finger)"/>
    <property type="match status" value="1"/>
</dbReference>
<evidence type="ECO:0000256" key="2">
    <source>
        <dbReference type="ARBA" id="ARBA00023015"/>
    </source>
</evidence>
<dbReference type="InterPro" id="IPR039997">
    <property type="entry name" value="TFE"/>
</dbReference>
<dbReference type="InterPro" id="IPR013083">
    <property type="entry name" value="Znf_RING/FYVE/PHD"/>
</dbReference>
<dbReference type="InterPro" id="IPR024550">
    <property type="entry name" value="TFIIEa/SarR/Rpc3_HTH_dom"/>
</dbReference>
<dbReference type="Pfam" id="PF11521">
    <property type="entry name" value="TFIIE-A_C"/>
    <property type="match status" value="1"/>
</dbReference>
<dbReference type="OrthoDB" id="361102at2759"/>
<evidence type="ECO:0000313" key="5">
    <source>
        <dbReference type="EMBL" id="TFY82463.1"/>
    </source>
</evidence>
<evidence type="ECO:0000256" key="3">
    <source>
        <dbReference type="ARBA" id="ARBA00023163"/>
    </source>
</evidence>
<dbReference type="AlphaFoldDB" id="A0A4Z0A831"/>
<comment type="similarity">
    <text evidence="1">Belongs to the TFIIE alpha subunit family.</text>
</comment>
<organism evidence="5 6">
    <name type="scientific">Hericium alpestre</name>
    <dbReference type="NCBI Taxonomy" id="135208"/>
    <lineage>
        <taxon>Eukaryota</taxon>
        <taxon>Fungi</taxon>
        <taxon>Dikarya</taxon>
        <taxon>Basidiomycota</taxon>
        <taxon>Agaricomycotina</taxon>
        <taxon>Agaricomycetes</taxon>
        <taxon>Russulales</taxon>
        <taxon>Hericiaceae</taxon>
        <taxon>Hericium</taxon>
    </lineage>
</organism>
<accession>A0A4Z0A831</accession>
<dbReference type="InterPro" id="IPR017919">
    <property type="entry name" value="TFIIE/TFIIEa_HTH"/>
</dbReference>